<evidence type="ECO:0000259" key="2">
    <source>
        <dbReference type="PROSITE" id="PS50011"/>
    </source>
</evidence>
<dbReference type="SUPFAM" id="SSF56112">
    <property type="entry name" value="Protein kinase-like (PK-like)"/>
    <property type="match status" value="1"/>
</dbReference>
<dbReference type="InterPro" id="IPR050235">
    <property type="entry name" value="CK1_Ser-Thr_kinase"/>
</dbReference>
<keyword evidence="4" id="KW-1185">Reference proteome</keyword>
<feature type="domain" description="Protein kinase" evidence="2">
    <location>
        <begin position="10"/>
        <end position="268"/>
    </location>
</feature>
<accession>A0A1R2BEH3</accession>
<name>A0A1R2BEH3_9CILI</name>
<dbReference type="GO" id="GO:0005524">
    <property type="term" value="F:ATP binding"/>
    <property type="evidence" value="ECO:0007669"/>
    <property type="project" value="InterPro"/>
</dbReference>
<reference evidence="3 4" key="1">
    <citation type="submission" date="2016-11" db="EMBL/GenBank/DDBJ databases">
        <title>The macronuclear genome of Stentor coeruleus: a giant cell with tiny introns.</title>
        <authorList>
            <person name="Slabodnick M."/>
            <person name="Ruby J.G."/>
            <person name="Reiff S.B."/>
            <person name="Swart E.C."/>
            <person name="Gosai S."/>
            <person name="Prabakaran S."/>
            <person name="Witkowska E."/>
            <person name="Larue G.E."/>
            <person name="Fisher S."/>
            <person name="Freeman R.M."/>
            <person name="Gunawardena J."/>
            <person name="Chu W."/>
            <person name="Stover N.A."/>
            <person name="Gregory B.D."/>
            <person name="Nowacki M."/>
            <person name="Derisi J."/>
            <person name="Roy S.W."/>
            <person name="Marshall W.F."/>
            <person name="Sood P."/>
        </authorList>
    </citation>
    <scope>NUCLEOTIDE SEQUENCE [LARGE SCALE GENOMIC DNA]</scope>
    <source>
        <strain evidence="3">WM001</strain>
    </source>
</reference>
<dbReference type="Proteomes" id="UP000187209">
    <property type="component" value="Unassembled WGS sequence"/>
</dbReference>
<dbReference type="Gene3D" id="1.10.510.10">
    <property type="entry name" value="Transferase(Phosphotransferase) domain 1"/>
    <property type="match status" value="1"/>
</dbReference>
<dbReference type="SMART" id="SM00220">
    <property type="entry name" value="S_TKc"/>
    <property type="match status" value="1"/>
</dbReference>
<dbReference type="GO" id="GO:0004672">
    <property type="term" value="F:protein kinase activity"/>
    <property type="evidence" value="ECO:0007669"/>
    <property type="project" value="InterPro"/>
</dbReference>
<evidence type="ECO:0000313" key="4">
    <source>
        <dbReference type="Proteomes" id="UP000187209"/>
    </source>
</evidence>
<dbReference type="PROSITE" id="PS50011">
    <property type="entry name" value="PROTEIN_KINASE_DOM"/>
    <property type="match status" value="1"/>
</dbReference>
<evidence type="ECO:0000256" key="1">
    <source>
        <dbReference type="ARBA" id="ARBA00023860"/>
    </source>
</evidence>
<organism evidence="3 4">
    <name type="scientific">Stentor coeruleus</name>
    <dbReference type="NCBI Taxonomy" id="5963"/>
    <lineage>
        <taxon>Eukaryota</taxon>
        <taxon>Sar</taxon>
        <taxon>Alveolata</taxon>
        <taxon>Ciliophora</taxon>
        <taxon>Postciliodesmatophora</taxon>
        <taxon>Heterotrichea</taxon>
        <taxon>Heterotrichida</taxon>
        <taxon>Stentoridae</taxon>
        <taxon>Stentor</taxon>
    </lineage>
</organism>
<sequence length="459" mass="53238">MINSVIGQRFEVRKKLHKNSGYKVYKGIDSKNNSKVVIKIDCGTSRFSYVQHEIKILNALVSTPGIHRVIDKGVHLGNNYLITQYLGKHLAGKAKSWDYKLSLGCVLKIAEEIFLKIEFLHRAGYIHRFIKPEKILTGYHSLSQSLHLIGYRYAVKGNKKEKLGQYVLSPKPHTYSPIGSLKKLPYQPQFDIESAMYILIHFYSGSLPWLITSCTSDIQMNEIKENTNLGKLCKNCPIEFLNILRYVRSLRHSQELNYDIIRNSIKCLVLRIKMPLHYDWNIIEKKPILPNYYQKSRSLSQDIQNFENKSDEDHDNIKIFKYKKHFLSKNVPVITITKPQFAGKTEDALEPCSGFFVSDYEDEPSSRILYSPDILSPQDSVHMKVKDYNLIQNDVIIEEKQENYQKSYESRGETCDCSYKEHLCCCIKNGLTVKNTKIIKLPDRNRIKMIKKEILDTLA</sequence>
<dbReference type="EMBL" id="MPUH01000714">
    <property type="protein sequence ID" value="OMJ75035.1"/>
    <property type="molecule type" value="Genomic_DNA"/>
</dbReference>
<proteinExistence type="predicted"/>
<dbReference type="AlphaFoldDB" id="A0A1R2BEH3"/>
<gene>
    <name evidence="3" type="ORF">SteCoe_25917</name>
</gene>
<dbReference type="InterPro" id="IPR000719">
    <property type="entry name" value="Prot_kinase_dom"/>
</dbReference>
<comment type="caution">
    <text evidence="3">The sequence shown here is derived from an EMBL/GenBank/DDBJ whole genome shotgun (WGS) entry which is preliminary data.</text>
</comment>
<dbReference type="Pfam" id="PF00069">
    <property type="entry name" value="Pkinase"/>
    <property type="match status" value="1"/>
</dbReference>
<dbReference type="PANTHER" id="PTHR11909">
    <property type="entry name" value="CASEIN KINASE-RELATED"/>
    <property type="match status" value="1"/>
</dbReference>
<protein>
    <recommendedName>
        <fullName evidence="1">Casein kinase I</fullName>
    </recommendedName>
</protein>
<evidence type="ECO:0000313" key="3">
    <source>
        <dbReference type="EMBL" id="OMJ75035.1"/>
    </source>
</evidence>
<dbReference type="InterPro" id="IPR011009">
    <property type="entry name" value="Kinase-like_dom_sf"/>
</dbReference>